<protein>
    <submittedName>
        <fullName evidence="1">Uncharacterized protein</fullName>
    </submittedName>
</protein>
<gene>
    <name evidence="1" type="ORF">NUW54_g11004</name>
</gene>
<accession>A0ACC1NME9</accession>
<evidence type="ECO:0000313" key="1">
    <source>
        <dbReference type="EMBL" id="KAJ2980457.1"/>
    </source>
</evidence>
<evidence type="ECO:0000313" key="2">
    <source>
        <dbReference type="Proteomes" id="UP001144978"/>
    </source>
</evidence>
<reference evidence="1" key="1">
    <citation type="submission" date="2022-08" db="EMBL/GenBank/DDBJ databases">
        <title>Genome Sequence of Pycnoporus sanguineus.</title>
        <authorList>
            <person name="Buettner E."/>
        </authorList>
    </citation>
    <scope>NUCLEOTIDE SEQUENCE</scope>
    <source>
        <strain evidence="1">CG-C14</strain>
    </source>
</reference>
<keyword evidence="2" id="KW-1185">Reference proteome</keyword>
<proteinExistence type="predicted"/>
<dbReference type="EMBL" id="JANSHE010004145">
    <property type="protein sequence ID" value="KAJ2980457.1"/>
    <property type="molecule type" value="Genomic_DNA"/>
</dbReference>
<name>A0ACC1NME9_9APHY</name>
<comment type="caution">
    <text evidence="1">The sequence shown here is derived from an EMBL/GenBank/DDBJ whole genome shotgun (WGS) entry which is preliminary data.</text>
</comment>
<organism evidence="1 2">
    <name type="scientific">Trametes sanguinea</name>
    <dbReference type="NCBI Taxonomy" id="158606"/>
    <lineage>
        <taxon>Eukaryota</taxon>
        <taxon>Fungi</taxon>
        <taxon>Dikarya</taxon>
        <taxon>Basidiomycota</taxon>
        <taxon>Agaricomycotina</taxon>
        <taxon>Agaricomycetes</taxon>
        <taxon>Polyporales</taxon>
        <taxon>Polyporaceae</taxon>
        <taxon>Trametes</taxon>
    </lineage>
</organism>
<dbReference type="Proteomes" id="UP001144978">
    <property type="component" value="Unassembled WGS sequence"/>
</dbReference>
<sequence length="104" mass="11405">MISASQWQLGTESKLAIADVLVLRSLSSLSVLQHCACLPPSSHHSTPMAYLGYEDPAGHAIAMASFGFIGYWAYHWDLRAEELLKQKRAEIAERRAKAEASSSS</sequence>